<accession>A0A2I0WL51</accession>
<feature type="region of interest" description="Disordered" evidence="1">
    <location>
        <begin position="1"/>
        <end position="26"/>
    </location>
</feature>
<evidence type="ECO:0000313" key="4">
    <source>
        <dbReference type="Proteomes" id="UP000233837"/>
    </source>
</evidence>
<evidence type="ECO:0000259" key="2">
    <source>
        <dbReference type="Pfam" id="PF05678"/>
    </source>
</evidence>
<feature type="domain" description="VQ" evidence="2">
    <location>
        <begin position="32"/>
        <end position="58"/>
    </location>
</feature>
<sequence>MDQKPNTHHNRFPKKSDAKPSKKQKPLKVVYISNPIRVTTSADGFRGVVQELTGRDSDIADILARQPLIDHPVLEPCDALIPARQLPPELGEGDNNSFKLMPERIAGTEEYFAGLLPLSLLFDME</sequence>
<gene>
    <name evidence="3" type="primary">SIB1</name>
    <name evidence="3" type="ORF">MA16_Dca000990</name>
</gene>
<evidence type="ECO:0000256" key="1">
    <source>
        <dbReference type="SAM" id="MobiDB-lite"/>
    </source>
</evidence>
<dbReference type="PANTHER" id="PTHR33624:SF2">
    <property type="entry name" value="SIGMA FACTOR BINDING PROTEIN 1, CHLOROPLASTIC"/>
    <property type="match status" value="1"/>
</dbReference>
<dbReference type="OrthoDB" id="665788at2759"/>
<organism evidence="3 4">
    <name type="scientific">Dendrobium catenatum</name>
    <dbReference type="NCBI Taxonomy" id="906689"/>
    <lineage>
        <taxon>Eukaryota</taxon>
        <taxon>Viridiplantae</taxon>
        <taxon>Streptophyta</taxon>
        <taxon>Embryophyta</taxon>
        <taxon>Tracheophyta</taxon>
        <taxon>Spermatophyta</taxon>
        <taxon>Magnoliopsida</taxon>
        <taxon>Liliopsida</taxon>
        <taxon>Asparagales</taxon>
        <taxon>Orchidaceae</taxon>
        <taxon>Epidendroideae</taxon>
        <taxon>Malaxideae</taxon>
        <taxon>Dendrobiinae</taxon>
        <taxon>Dendrobium</taxon>
    </lineage>
</organism>
<protein>
    <submittedName>
        <fullName evidence="3">Sigma factor binding protein 1, chloroplastic</fullName>
    </submittedName>
</protein>
<name>A0A2I0WL51_9ASPA</name>
<dbReference type="AlphaFoldDB" id="A0A2I0WL51"/>
<proteinExistence type="predicted"/>
<dbReference type="Proteomes" id="UP000233837">
    <property type="component" value="Unassembled WGS sequence"/>
</dbReference>
<dbReference type="PANTHER" id="PTHR33624">
    <property type="entry name" value="SIGMA FACTOR BINDING PROTEIN 1, CHLOROPLASTIC"/>
    <property type="match status" value="1"/>
</dbReference>
<dbReference type="STRING" id="906689.A0A2I0WL51"/>
<reference evidence="3 4" key="2">
    <citation type="journal article" date="2017" name="Nature">
        <title>The Apostasia genome and the evolution of orchids.</title>
        <authorList>
            <person name="Zhang G.Q."/>
            <person name="Liu K.W."/>
            <person name="Li Z."/>
            <person name="Lohaus R."/>
            <person name="Hsiao Y.Y."/>
            <person name="Niu S.C."/>
            <person name="Wang J.Y."/>
            <person name="Lin Y.C."/>
            <person name="Xu Q."/>
            <person name="Chen L.J."/>
            <person name="Yoshida K."/>
            <person name="Fujiwara S."/>
            <person name="Wang Z.W."/>
            <person name="Zhang Y.Q."/>
            <person name="Mitsuda N."/>
            <person name="Wang M."/>
            <person name="Liu G.H."/>
            <person name="Pecoraro L."/>
            <person name="Huang H.X."/>
            <person name="Xiao X.J."/>
            <person name="Lin M."/>
            <person name="Wu X.Y."/>
            <person name="Wu W.L."/>
            <person name="Chen Y.Y."/>
            <person name="Chang S.B."/>
            <person name="Sakamoto S."/>
            <person name="Ohme-Takagi M."/>
            <person name="Yagi M."/>
            <person name="Zeng S.J."/>
            <person name="Shen C.Y."/>
            <person name="Yeh C.M."/>
            <person name="Luo Y.B."/>
            <person name="Tsai W.C."/>
            <person name="Van de Peer Y."/>
            <person name="Liu Z.J."/>
        </authorList>
    </citation>
    <scope>NUCLEOTIDE SEQUENCE [LARGE SCALE GENOMIC DNA]</scope>
    <source>
        <tissue evidence="3">The whole plant</tissue>
    </source>
</reference>
<reference evidence="3 4" key="1">
    <citation type="journal article" date="2016" name="Sci. Rep.">
        <title>The Dendrobium catenatum Lindl. genome sequence provides insights into polysaccharide synthase, floral development and adaptive evolution.</title>
        <authorList>
            <person name="Zhang G.Q."/>
            <person name="Xu Q."/>
            <person name="Bian C."/>
            <person name="Tsai W.C."/>
            <person name="Yeh C.M."/>
            <person name="Liu K.W."/>
            <person name="Yoshida K."/>
            <person name="Zhang L.S."/>
            <person name="Chang S.B."/>
            <person name="Chen F."/>
            <person name="Shi Y."/>
            <person name="Su Y.Y."/>
            <person name="Zhang Y.Q."/>
            <person name="Chen L.J."/>
            <person name="Yin Y."/>
            <person name="Lin M."/>
            <person name="Huang H."/>
            <person name="Deng H."/>
            <person name="Wang Z.W."/>
            <person name="Zhu S.L."/>
            <person name="Zhao X."/>
            <person name="Deng C."/>
            <person name="Niu S.C."/>
            <person name="Huang J."/>
            <person name="Wang M."/>
            <person name="Liu G.H."/>
            <person name="Yang H.J."/>
            <person name="Xiao X.J."/>
            <person name="Hsiao Y.Y."/>
            <person name="Wu W.L."/>
            <person name="Chen Y.Y."/>
            <person name="Mitsuda N."/>
            <person name="Ohme-Takagi M."/>
            <person name="Luo Y.B."/>
            <person name="Van de Peer Y."/>
            <person name="Liu Z.J."/>
        </authorList>
    </citation>
    <scope>NUCLEOTIDE SEQUENCE [LARGE SCALE GENOMIC DNA]</scope>
    <source>
        <tissue evidence="3">The whole plant</tissue>
    </source>
</reference>
<dbReference type="Pfam" id="PF05678">
    <property type="entry name" value="VQ"/>
    <property type="match status" value="1"/>
</dbReference>
<evidence type="ECO:0000313" key="3">
    <source>
        <dbReference type="EMBL" id="PKU76387.1"/>
    </source>
</evidence>
<dbReference type="EMBL" id="KZ502537">
    <property type="protein sequence ID" value="PKU76387.1"/>
    <property type="molecule type" value="Genomic_DNA"/>
</dbReference>
<dbReference type="InterPro" id="IPR008889">
    <property type="entry name" value="VQ"/>
</dbReference>
<feature type="compositionally biased region" description="Basic residues" evidence="1">
    <location>
        <begin position="1"/>
        <end position="13"/>
    </location>
</feature>
<dbReference type="InterPro" id="IPR039335">
    <property type="entry name" value="SIB1/2"/>
</dbReference>
<keyword evidence="4" id="KW-1185">Reference proteome</keyword>